<sequence length="228" mass="25554">MKELGELKHFFGRYSQTAKPTLQSHPSGHRIACAVRSDRRTRKQPSFRLLLKPFIVADLETVLVESQNDDDYHVPYAAGLLPVHPGEDVIEGDGEDKESELQSDRLSRVGSSSLTRRETQGKASDGEALAAVTSRPKRRSFSKKKPYRRVSYPLVHTLFCFLLLLPFSTVAQTNGTVDVGASITAGDNSTTPWLSASQDFAFGFKQLQYNNLFLLSIWYYKIPDQTIV</sequence>
<proteinExistence type="predicted"/>
<comment type="caution">
    <text evidence="2">The sequence shown here is derived from an EMBL/GenBank/DDBJ whole genome shotgun (WGS) entry which is preliminary data.</text>
</comment>
<dbReference type="OrthoDB" id="1930390at2759"/>
<evidence type="ECO:0000313" key="3">
    <source>
        <dbReference type="Proteomes" id="UP000626092"/>
    </source>
</evidence>
<dbReference type="EMBL" id="WJXA01000001">
    <property type="protein sequence ID" value="KAF7153822.1"/>
    <property type="molecule type" value="Genomic_DNA"/>
</dbReference>
<organism evidence="2 3">
    <name type="scientific">Rhododendron simsii</name>
    <name type="common">Sims's rhododendron</name>
    <dbReference type="NCBI Taxonomy" id="118357"/>
    <lineage>
        <taxon>Eukaryota</taxon>
        <taxon>Viridiplantae</taxon>
        <taxon>Streptophyta</taxon>
        <taxon>Embryophyta</taxon>
        <taxon>Tracheophyta</taxon>
        <taxon>Spermatophyta</taxon>
        <taxon>Magnoliopsida</taxon>
        <taxon>eudicotyledons</taxon>
        <taxon>Gunneridae</taxon>
        <taxon>Pentapetalae</taxon>
        <taxon>asterids</taxon>
        <taxon>Ericales</taxon>
        <taxon>Ericaceae</taxon>
        <taxon>Ericoideae</taxon>
        <taxon>Rhodoreae</taxon>
        <taxon>Rhododendron</taxon>
    </lineage>
</organism>
<reference evidence="2" key="1">
    <citation type="submission" date="2019-11" db="EMBL/GenBank/DDBJ databases">
        <authorList>
            <person name="Liu Y."/>
            <person name="Hou J."/>
            <person name="Li T.-Q."/>
            <person name="Guan C.-H."/>
            <person name="Wu X."/>
            <person name="Wu H.-Z."/>
            <person name="Ling F."/>
            <person name="Zhang R."/>
            <person name="Shi X.-G."/>
            <person name="Ren J.-P."/>
            <person name="Chen E.-F."/>
            <person name="Sun J.-M."/>
        </authorList>
    </citation>
    <scope>NUCLEOTIDE SEQUENCE</scope>
    <source>
        <strain evidence="2">Adult_tree_wgs_1</strain>
        <tissue evidence="2">Leaves</tissue>
    </source>
</reference>
<accession>A0A834LWW0</accession>
<protein>
    <submittedName>
        <fullName evidence="2">Uncharacterized protein</fullName>
    </submittedName>
</protein>
<gene>
    <name evidence="2" type="ORF">RHSIM_Rhsim01G0188200</name>
</gene>
<feature type="region of interest" description="Disordered" evidence="1">
    <location>
        <begin position="85"/>
        <end position="129"/>
    </location>
</feature>
<dbReference type="Proteomes" id="UP000626092">
    <property type="component" value="Unassembled WGS sequence"/>
</dbReference>
<name>A0A834LWW0_RHOSS</name>
<feature type="compositionally biased region" description="Acidic residues" evidence="1">
    <location>
        <begin position="88"/>
        <end position="98"/>
    </location>
</feature>
<evidence type="ECO:0000256" key="1">
    <source>
        <dbReference type="SAM" id="MobiDB-lite"/>
    </source>
</evidence>
<keyword evidence="3" id="KW-1185">Reference proteome</keyword>
<evidence type="ECO:0000313" key="2">
    <source>
        <dbReference type="EMBL" id="KAF7153822.1"/>
    </source>
</evidence>
<dbReference type="AlphaFoldDB" id="A0A834LWW0"/>